<evidence type="ECO:0000313" key="2">
    <source>
        <dbReference type="Proteomes" id="UP000437736"/>
    </source>
</evidence>
<gene>
    <name evidence="1" type="ORF">GHK86_21685</name>
</gene>
<dbReference type="Pfam" id="PF13558">
    <property type="entry name" value="SbcC_Walker_B"/>
    <property type="match status" value="1"/>
</dbReference>
<accession>A0ABW9R068</accession>
<reference evidence="1 2" key="1">
    <citation type="submission" date="2019-11" db="EMBL/GenBank/DDBJ databases">
        <title>Acidiferrimicrobium australis gen. nov., sp. nov., an acidophilic and obligately heterotrophic, member of the Actinobacteria that catalyses dissimilatory oxido- reduction of iron isolated from metal-rich acidic water in Chile.</title>
        <authorList>
            <person name="Gonzalez D."/>
            <person name="Huber K."/>
            <person name="Hedrich S."/>
            <person name="Rojas-Villalobos C."/>
            <person name="Quatrini R."/>
            <person name="Dinamarca M.A."/>
            <person name="Schwarz A."/>
            <person name="Canales C."/>
            <person name="Nancucheo I."/>
        </authorList>
    </citation>
    <scope>NUCLEOTIDE SEQUENCE [LARGE SCALE GENOMIC DNA]</scope>
    <source>
        <strain evidence="1 2">USS-CCA1</strain>
    </source>
</reference>
<feature type="non-terminal residue" evidence="1">
    <location>
        <position position="1"/>
    </location>
</feature>
<feature type="non-terminal residue" evidence="1">
    <location>
        <position position="330"/>
    </location>
</feature>
<proteinExistence type="predicted"/>
<dbReference type="InterPro" id="IPR027417">
    <property type="entry name" value="P-loop_NTPase"/>
</dbReference>
<evidence type="ECO:0000313" key="1">
    <source>
        <dbReference type="EMBL" id="MST35329.1"/>
    </source>
</evidence>
<dbReference type="Proteomes" id="UP000437736">
    <property type="component" value="Unassembled WGS sequence"/>
</dbReference>
<dbReference type="Gene3D" id="3.40.50.300">
    <property type="entry name" value="P-loop containing nucleotide triphosphate hydrolases"/>
    <property type="match status" value="1"/>
</dbReference>
<keyword evidence="2" id="KW-1185">Reference proteome</keyword>
<organism evidence="1 2">
    <name type="scientific">Acidiferrimicrobium australe</name>
    <dbReference type="NCBI Taxonomy" id="2664430"/>
    <lineage>
        <taxon>Bacteria</taxon>
        <taxon>Bacillati</taxon>
        <taxon>Actinomycetota</taxon>
        <taxon>Acidimicrobiia</taxon>
        <taxon>Acidimicrobiales</taxon>
        <taxon>Acidimicrobiaceae</taxon>
        <taxon>Acidiferrimicrobium</taxon>
    </lineage>
</organism>
<dbReference type="EMBL" id="WJHE01001633">
    <property type="protein sequence ID" value="MST35329.1"/>
    <property type="molecule type" value="Genomic_DNA"/>
</dbReference>
<name>A0ABW9R068_9ACTN</name>
<protein>
    <submittedName>
        <fullName evidence="1">TIGR02680 family protein</fullName>
    </submittedName>
</protein>
<comment type="caution">
    <text evidence="1">The sequence shown here is derived from an EMBL/GenBank/DDBJ whole genome shotgun (WGS) entry which is preliminary data.</text>
</comment>
<sequence length="330" mass="35829">GDVPGGAPEPVAAEPVALARAVLDAVPAGDGVSDQVVLNRLHDLEEGLAGGYDVVAGEDDGVKYFRVVDDTGRQPLPAVARRVAAEADAAARRLDASEQEVIRRFLLGELGDELRDRLLEAHDLVASANQALAGQRTSHGIGAHLEWKIDPEAAPTARTTAELLVRQPRTAGEEAQLRDALLEMIRAEREQDPAVGYLDHLRAALDYRNWHRFSVQVVDDAKPGVKRALHGRLGLSQGEQRVVSYLALFAAAAAYYEGIGAGCPRLLLLDDAFAKVDEPTHGRLLRLLIDLDLDFMITSERMWGCFREVPSLEIYEALREPAVPGVALVH</sequence>
<dbReference type="SUPFAM" id="SSF52540">
    <property type="entry name" value="P-loop containing nucleoside triphosphate hydrolases"/>
    <property type="match status" value="1"/>
</dbReference>